<dbReference type="Gene3D" id="3.40.50.10420">
    <property type="entry name" value="NagB/RpiA/CoA transferase-like"/>
    <property type="match status" value="1"/>
</dbReference>
<keyword evidence="3" id="KW-1185">Reference proteome</keyword>
<proteinExistence type="predicted"/>
<gene>
    <name evidence="2" type="ORF">SAMN04487960_102167</name>
</gene>
<dbReference type="PANTHER" id="PTHR43682:SF1">
    <property type="entry name" value="LACTATE UTILIZATION PROTEIN C"/>
    <property type="match status" value="1"/>
</dbReference>
<dbReference type="OrthoDB" id="9794157at2"/>
<dbReference type="Proteomes" id="UP000199675">
    <property type="component" value="Unassembled WGS sequence"/>
</dbReference>
<protein>
    <submittedName>
        <fullName evidence="2">L-lactate dehydrogenase complex protein LldG</fullName>
    </submittedName>
</protein>
<evidence type="ECO:0000313" key="3">
    <source>
        <dbReference type="Proteomes" id="UP000199675"/>
    </source>
</evidence>
<dbReference type="Pfam" id="PF02589">
    <property type="entry name" value="LUD_dom"/>
    <property type="match status" value="1"/>
</dbReference>
<sequence>MSKARNAILERLRAGRGDQPLQAPASDFSVVRDRDWSLTERLERFETTISSVNGEVHRVVEEVWVQHLWALMAAKGLNNLLVAPETVLGQQLLQQQQASGPELRTYRDPVEHWKSELFNGVDAALTGCRGAIAETGSLILWPTVQEPRLMSLVPPVHFVVLRADQVYCTFYQALAEQGWADQGMPTNALLISGPSKTADIEQTLAYGVHGPRELVVLVLE</sequence>
<dbReference type="STRING" id="488533.SAMN04487960_102167"/>
<dbReference type="AlphaFoldDB" id="A0A1H2SLM2"/>
<evidence type="ECO:0000313" key="2">
    <source>
        <dbReference type="EMBL" id="SDW32500.1"/>
    </source>
</evidence>
<dbReference type="PANTHER" id="PTHR43682">
    <property type="entry name" value="LACTATE UTILIZATION PROTEIN C"/>
    <property type="match status" value="1"/>
</dbReference>
<evidence type="ECO:0000259" key="1">
    <source>
        <dbReference type="Pfam" id="PF02589"/>
    </source>
</evidence>
<dbReference type="EMBL" id="FNNE01000002">
    <property type="protein sequence ID" value="SDW32500.1"/>
    <property type="molecule type" value="Genomic_DNA"/>
</dbReference>
<accession>A0A1H2SLM2</accession>
<dbReference type="SUPFAM" id="SSF100950">
    <property type="entry name" value="NagB/RpiA/CoA transferase-like"/>
    <property type="match status" value="1"/>
</dbReference>
<name>A0A1H2SLM2_9GAMM</name>
<organism evidence="2 3">
    <name type="scientific">Marinobacter mobilis</name>
    <dbReference type="NCBI Taxonomy" id="488533"/>
    <lineage>
        <taxon>Bacteria</taxon>
        <taxon>Pseudomonadati</taxon>
        <taxon>Pseudomonadota</taxon>
        <taxon>Gammaproteobacteria</taxon>
        <taxon>Pseudomonadales</taxon>
        <taxon>Marinobacteraceae</taxon>
        <taxon>Marinobacter</taxon>
    </lineage>
</organism>
<dbReference type="RefSeq" id="WP_091811531.1">
    <property type="nucleotide sequence ID" value="NZ_FNNE01000002.1"/>
</dbReference>
<dbReference type="InterPro" id="IPR024185">
    <property type="entry name" value="FTHF_cligase-like_sf"/>
</dbReference>
<feature type="domain" description="LUD" evidence="1">
    <location>
        <begin position="42"/>
        <end position="219"/>
    </location>
</feature>
<reference evidence="2 3" key="1">
    <citation type="submission" date="2016-10" db="EMBL/GenBank/DDBJ databases">
        <authorList>
            <person name="de Groot N.N."/>
        </authorList>
    </citation>
    <scope>NUCLEOTIDE SEQUENCE [LARGE SCALE GENOMIC DNA]</scope>
    <source>
        <strain evidence="2 3">CGMCC 1.7059</strain>
    </source>
</reference>
<dbReference type="InterPro" id="IPR037171">
    <property type="entry name" value="NagB/RpiA_transferase-like"/>
</dbReference>
<dbReference type="InterPro" id="IPR003741">
    <property type="entry name" value="LUD_dom"/>
</dbReference>